<sequence>MFTGAKVFGAIHIGDRVVLGANSVVLSDVEADDGVIGSPARTDEKGGRE</sequence>
<evidence type="ECO:0000313" key="2">
    <source>
        <dbReference type="Proteomes" id="UP000011885"/>
    </source>
</evidence>
<dbReference type="Pfam" id="PF14602">
    <property type="entry name" value="Hexapep_2"/>
    <property type="match status" value="1"/>
</dbReference>
<dbReference type="InterPro" id="IPR011004">
    <property type="entry name" value="Trimer_LpxA-like_sf"/>
</dbReference>
<organism evidence="1 2">
    <name type="scientific">Rhodopirellula sallentina SM41</name>
    <dbReference type="NCBI Taxonomy" id="1263870"/>
    <lineage>
        <taxon>Bacteria</taxon>
        <taxon>Pseudomonadati</taxon>
        <taxon>Planctomycetota</taxon>
        <taxon>Planctomycetia</taxon>
        <taxon>Pirellulales</taxon>
        <taxon>Pirellulaceae</taxon>
        <taxon>Rhodopirellula</taxon>
    </lineage>
</organism>
<dbReference type="PATRIC" id="fig|1263870.3.peg.1714"/>
<keyword evidence="2" id="KW-1185">Reference proteome</keyword>
<dbReference type="EMBL" id="ANOH01000117">
    <property type="protein sequence ID" value="EMI56922.1"/>
    <property type="molecule type" value="Genomic_DNA"/>
</dbReference>
<protein>
    <recommendedName>
        <fullName evidence="3">Serine O-acetyltransferase</fullName>
    </recommendedName>
</protein>
<name>M5U626_9BACT</name>
<comment type="caution">
    <text evidence="1">The sequence shown here is derived from an EMBL/GenBank/DDBJ whole genome shotgun (WGS) entry which is preliminary data.</text>
</comment>
<dbReference type="AlphaFoldDB" id="M5U626"/>
<evidence type="ECO:0000313" key="1">
    <source>
        <dbReference type="EMBL" id="EMI56922.1"/>
    </source>
</evidence>
<dbReference type="Proteomes" id="UP000011885">
    <property type="component" value="Unassembled WGS sequence"/>
</dbReference>
<accession>M5U626</accession>
<dbReference type="InterPro" id="IPR001451">
    <property type="entry name" value="Hexapep"/>
</dbReference>
<reference evidence="1 2" key="1">
    <citation type="journal article" date="2013" name="Mar. Genomics">
        <title>Expression of sulfatases in Rhodopirellula baltica and the diversity of sulfatases in the genus Rhodopirellula.</title>
        <authorList>
            <person name="Wegner C.E."/>
            <person name="Richter-Heitmann T."/>
            <person name="Klindworth A."/>
            <person name="Klockow C."/>
            <person name="Richter M."/>
            <person name="Achstetter T."/>
            <person name="Glockner F.O."/>
            <person name="Harder J."/>
        </authorList>
    </citation>
    <scope>NUCLEOTIDE SEQUENCE [LARGE SCALE GENOMIC DNA]</scope>
    <source>
        <strain evidence="1 2">SM41</strain>
    </source>
</reference>
<dbReference type="SUPFAM" id="SSF51161">
    <property type="entry name" value="Trimeric LpxA-like enzymes"/>
    <property type="match status" value="1"/>
</dbReference>
<evidence type="ECO:0008006" key="3">
    <source>
        <dbReference type="Google" id="ProtNLM"/>
    </source>
</evidence>
<gene>
    <name evidence="1" type="ORF">RSSM_01603</name>
</gene>
<proteinExistence type="predicted"/>
<dbReference type="Gene3D" id="2.160.10.10">
    <property type="entry name" value="Hexapeptide repeat proteins"/>
    <property type="match status" value="1"/>
</dbReference>